<organism evidence="2 3">
    <name type="scientific">Sebaldella termitidis (strain ATCC 33386 / NCTC 11300)</name>
    <dbReference type="NCBI Taxonomy" id="526218"/>
    <lineage>
        <taxon>Bacteria</taxon>
        <taxon>Fusobacteriati</taxon>
        <taxon>Fusobacteriota</taxon>
        <taxon>Fusobacteriia</taxon>
        <taxon>Fusobacteriales</taxon>
        <taxon>Leptotrichiaceae</taxon>
        <taxon>Sebaldella</taxon>
    </lineage>
</organism>
<dbReference type="STRING" id="526218.Sterm_0062"/>
<protein>
    <submittedName>
        <fullName evidence="2">Uncharacterized protein</fullName>
    </submittedName>
</protein>
<evidence type="ECO:0000256" key="1">
    <source>
        <dbReference type="SAM" id="Coils"/>
    </source>
</evidence>
<keyword evidence="1" id="KW-0175">Coiled coil</keyword>
<dbReference type="Proteomes" id="UP000000845">
    <property type="component" value="Chromosome"/>
</dbReference>
<sequence length="1734" mass="200546">MATFKEVKGSYNKGLGYIKKGEKYALKGDELQKLEYKLEKRYGEFTAQMIKWSEEKSKELNRPYTEILEYSLVYANYLDMKGYDPKEIKELIKNQTELKIKIINDKGYNPTDVDGLIKGLYDQKIESLNFFGIDEKEFQKMLKKDGIIEVNLNITSDLNEKYNTFSNKTSLTNENQILDSRINRELRPYLDGFNEIYVPLKSWINSGISSAELNNEISRIEENIKNIYPYISKLKDDVIEFDSFKQQEDSNPDLAMISNKKYQEIIIKYPFLENKLLNNSDSSGLWVKNWANLESTLKEAAEQSLKDKWYDTNLLKIGKERDYILNATERNRETRSKNFHKLYQYPIEDIIKDSDVILAARDYNDLERTEKEYNKPKELKKIIDVLIKNETFKRKFGSYNEWDGNPLKQYENELLNTIAEDVAIFVKNQDSDNYEISRIMEKTDDELRTLKNGYENYNPLSEYGKYIKEEFSPKFSEQMNILKERLASAVKPVEEFDSNMKVKFDTLMKDDVIRQDLENYKKSQKISDYEKLKKDLNQRYGLADPKGGGPMPAAYLYDVYDKNFDQIQTAIKNITEYAGQSIQKNSTMHIKAFESSVKTSSEQRYKMEERKVNGKTYYIPVKKNDIPMSEAEKNLMKLTQSYNNVQRGMGKNPAAPIQKTATQTVKVQRKVQQPQRTVTYREPTKWEVMSKELKKAVKDLESKAGKMGDVILKTSDKLAKLELEKLHNFSDVMGMSESDVLFSEIGILEKQRQIALEVGKKEKVESLTAEIKEKKKKAENAKFYDDINGSYEQKTNQLNFKPSDEQYDDFKEKFAGYYDGKMENLTRLLVNGLITKNQFEKNSLDLIEEKIQRLIEMKKYDEAVKLTIEKYQAEYTKIQEDAQKDLINIREKGEVFGYRKSEIINQELEREKKLRSDSYEKNKQTEEILNKELENLNEKLEKAIKNNDKNEMKRIREEIDDKKKEKEELGTEEKAKKDNEKISKKELEYNTAKILEALSDGIRDIFKNINPKDFRGSLANNIDSLFEKQFNVLLDEKNPYNSYKSVIEEKMKEAFEGYQVTGDYVLDQSEYNKRFEEFLDRLIGTGNEGLINLAGSMKMERVKTSLDDLASTLSRAGSVLKDDFLTNLSVTAESLSGLTSIFQNTNLAGPIGEKIGGLGNFLSPFTSVVGTVFGTVNAGVSLFRSFGIGSNKNKKHNEEEKRKANEWYENKSKENENLFSEINTLTNSIQNLTTKLIQNIASDTSDKNIAKQKSYYNTLIGKTGDLYEGQITATGHSSKKKGLFGGKKNSHATLSQGFDEYFGSVWKNTARDSGSLQSFYDTYLQNFDLNTLKRKLGKSKLDNNNIEEVKLSFLRFIEDVRVMEQYSLNLPKNGILESFEGVEVADLFELRNEYQKQLEDIYKGMGKDPEKYRDEILSTVNSLIQNDQVIVSAFQDVKSRTIEQLSSGNDVILGLATGMESYFSKLESNFSKVFYDMKFQGFEEKFSNKFENLTNNLADFRLSGRKDFDNFLNENLNFWDLFTDLKNTEYIENDMKHIIDTLKNQAQASGLSDEVINAMFPDEKINEKTEKIKNVLENSIRKALETNSFEQFSMSLGESIYNNVKDSLVKAFYESQSFQTLADKYFLTEDYKNALDGAGSFKDAYSIIQQKLNEVELKLQSEGMDFRGTNAVDGNYYGMSGKQEYKTSGILDNSKGVEFAVTLNNYGFMSNSEFMNTLKKEMKEFLYESGKEEV</sequence>
<gene>
    <name evidence="2" type="ordered locus">Sterm_0062</name>
</gene>
<dbReference type="RefSeq" id="WP_012859550.1">
    <property type="nucleotide sequence ID" value="NC_013517.1"/>
</dbReference>
<evidence type="ECO:0000313" key="3">
    <source>
        <dbReference type="Proteomes" id="UP000000845"/>
    </source>
</evidence>
<dbReference type="eggNOG" id="COG0466">
    <property type="taxonomic scope" value="Bacteria"/>
</dbReference>
<feature type="coiled-coil region" evidence="1">
    <location>
        <begin position="916"/>
        <end position="979"/>
    </location>
</feature>
<dbReference type="KEGG" id="str:Sterm_0062"/>
<feature type="coiled-coil region" evidence="1">
    <location>
        <begin position="1197"/>
        <end position="1235"/>
    </location>
</feature>
<evidence type="ECO:0000313" key="2">
    <source>
        <dbReference type="EMBL" id="ACZ06950.1"/>
    </source>
</evidence>
<name>D1AJP3_SEBTE</name>
<reference evidence="2 3" key="2">
    <citation type="journal article" date="2010" name="Stand. Genomic Sci.">
        <title>Complete genome sequence of Sebaldella termitidis type strain (NCTC 11300).</title>
        <authorList>
            <person name="Harmon-Smith M."/>
            <person name="Celia L."/>
            <person name="Chertkov O."/>
            <person name="Lapidus A."/>
            <person name="Copeland A."/>
            <person name="Glavina Del Rio T."/>
            <person name="Nolan M."/>
            <person name="Lucas S."/>
            <person name="Tice H."/>
            <person name="Cheng J.F."/>
            <person name="Han C."/>
            <person name="Detter J.C."/>
            <person name="Bruce D."/>
            <person name="Goodwin L."/>
            <person name="Pitluck S."/>
            <person name="Pati A."/>
            <person name="Liolios K."/>
            <person name="Ivanova N."/>
            <person name="Mavromatis K."/>
            <person name="Mikhailova N."/>
            <person name="Chen A."/>
            <person name="Palaniappan K."/>
            <person name="Land M."/>
            <person name="Hauser L."/>
            <person name="Chang Y.J."/>
            <person name="Jeffries C.D."/>
            <person name="Brettin T."/>
            <person name="Goker M."/>
            <person name="Beck B."/>
            <person name="Bristow J."/>
            <person name="Eisen J.A."/>
            <person name="Markowitz V."/>
            <person name="Hugenholtz P."/>
            <person name="Kyrpides N.C."/>
            <person name="Klenk H.P."/>
            <person name="Chen F."/>
        </authorList>
    </citation>
    <scope>NUCLEOTIDE SEQUENCE [LARGE SCALE GENOMIC DNA]</scope>
    <source>
        <strain evidence="3">ATCC 33386 / NCTC 11300</strain>
    </source>
</reference>
<reference evidence="3" key="1">
    <citation type="submission" date="2009-09" db="EMBL/GenBank/DDBJ databases">
        <title>The complete chromosome of Sebaldella termitidis ATCC 33386.</title>
        <authorList>
            <consortium name="US DOE Joint Genome Institute (JGI-PGF)"/>
            <person name="Lucas S."/>
            <person name="Copeland A."/>
            <person name="Lapidus A."/>
            <person name="Glavina del Rio T."/>
            <person name="Dalin E."/>
            <person name="Tice H."/>
            <person name="Bruce D."/>
            <person name="Goodwin L."/>
            <person name="Pitluck S."/>
            <person name="Kyrpides N."/>
            <person name="Mavromatis K."/>
            <person name="Ivanova N."/>
            <person name="Mikhailova N."/>
            <person name="Sims D."/>
            <person name="Meincke L."/>
            <person name="Brettin T."/>
            <person name="Detter J.C."/>
            <person name="Han C."/>
            <person name="Larimer F."/>
            <person name="Land M."/>
            <person name="Hauser L."/>
            <person name="Markowitz V."/>
            <person name="Cheng J.F."/>
            <person name="Hugenholtz P."/>
            <person name="Woyke T."/>
            <person name="Wu D."/>
            <person name="Eisen J.A."/>
        </authorList>
    </citation>
    <scope>NUCLEOTIDE SEQUENCE [LARGE SCALE GENOMIC DNA]</scope>
    <source>
        <strain evidence="3">ATCC 33386 / NCTC 11300</strain>
    </source>
</reference>
<proteinExistence type="predicted"/>
<dbReference type="HOGENOM" id="CLU_239875_0_0_0"/>
<dbReference type="EMBL" id="CP001739">
    <property type="protein sequence ID" value="ACZ06950.1"/>
    <property type="molecule type" value="Genomic_DNA"/>
</dbReference>
<accession>D1AJP3</accession>
<keyword evidence="3" id="KW-1185">Reference proteome</keyword>